<evidence type="ECO:0000256" key="2">
    <source>
        <dbReference type="ARBA" id="ARBA00022723"/>
    </source>
</evidence>
<evidence type="ECO:0000256" key="4">
    <source>
        <dbReference type="ARBA" id="ARBA00022833"/>
    </source>
</evidence>
<evidence type="ECO:0000256" key="1">
    <source>
        <dbReference type="ARBA" id="ARBA00004123"/>
    </source>
</evidence>
<evidence type="ECO:0000313" key="9">
    <source>
        <dbReference type="WBParaSite" id="HPBE_0000135001-mRNA-1"/>
    </source>
</evidence>
<dbReference type="GO" id="GO:0003723">
    <property type="term" value="F:RNA binding"/>
    <property type="evidence" value="ECO:0007669"/>
    <property type="project" value="TreeGrafter"/>
</dbReference>
<keyword evidence="4" id="KW-0862">Zinc</keyword>
<dbReference type="OrthoDB" id="8026949at2759"/>
<accession>A0A183F5A8</accession>
<dbReference type="Proteomes" id="UP000050761">
    <property type="component" value="Unassembled WGS sequence"/>
</dbReference>
<reference evidence="7 8" key="1">
    <citation type="submission" date="2018-11" db="EMBL/GenBank/DDBJ databases">
        <authorList>
            <consortium name="Pathogen Informatics"/>
        </authorList>
    </citation>
    <scope>NUCLEOTIDE SEQUENCE [LARGE SCALE GENOMIC DNA]</scope>
</reference>
<keyword evidence="3" id="KW-0863">Zinc-finger</keyword>
<dbReference type="GO" id="GO:0071013">
    <property type="term" value="C:catalytic step 2 spliceosome"/>
    <property type="evidence" value="ECO:0007669"/>
    <property type="project" value="TreeGrafter"/>
</dbReference>
<dbReference type="Pfam" id="PF04046">
    <property type="entry name" value="PSP"/>
    <property type="match status" value="1"/>
</dbReference>
<sequence length="389" mass="45291">MFVEFLRKLSPLRLLHSEVMKGSEADYGDFVLDRTESINLDPDDIAIMESSSGNDDSSLWKEKILSSLLTGQEDENSNHSVKKAAPKKNNGCFNCDGDHHLNECPEPKDMKKIRMRQTEMRNNRNNTSRYHDGTSEKKFRAGRISDELRSALGIGKHDIPEYIYRMRRMGFIRGYPPGYLKKAIERDDSSEVLEFHMMDDVAVAKKQSEHIDSQPPIINKDKMIYYCGFNQTYRDLRDYENFRVPPFLDFVAFHQETLNKMHEEKLKEQQRMRERNARLKKKRSSDTIASCRRLQYSYGMFPKRLLFSVFLQKLSWLDRKFQGCSTGVVLGTPVLSRRREGVEKSIIDEAKPALESFSKGIVPFEAHEEETPHKGFLKKIMGKLKKLTR</sequence>
<name>A0A183F5A8_HELPZ</name>
<dbReference type="EMBL" id="UZAH01001433">
    <property type="protein sequence ID" value="VDO19733.1"/>
    <property type="molecule type" value="Genomic_DNA"/>
</dbReference>
<dbReference type="WBParaSite" id="HPBE_0000135001-mRNA-1">
    <property type="protein sequence ID" value="HPBE_0000135001-mRNA-1"/>
    <property type="gene ID" value="HPBE_0000135001"/>
</dbReference>
<evidence type="ECO:0000313" key="7">
    <source>
        <dbReference type="EMBL" id="VDO19733.1"/>
    </source>
</evidence>
<dbReference type="GO" id="GO:0008270">
    <property type="term" value="F:zinc ion binding"/>
    <property type="evidence" value="ECO:0007669"/>
    <property type="project" value="UniProtKB-KW"/>
</dbReference>
<dbReference type="PANTHER" id="PTHR13316:SF0">
    <property type="entry name" value="ZINC FINGER CCHC DOMAIN-CONTAINING PROTEIN 8"/>
    <property type="match status" value="1"/>
</dbReference>
<evidence type="ECO:0000256" key="3">
    <source>
        <dbReference type="ARBA" id="ARBA00022771"/>
    </source>
</evidence>
<dbReference type="InterPro" id="IPR006568">
    <property type="entry name" value="PSP_pro-rich"/>
</dbReference>
<reference evidence="9" key="2">
    <citation type="submission" date="2019-09" db="UniProtKB">
        <authorList>
            <consortium name="WormBaseParasite"/>
        </authorList>
    </citation>
    <scope>IDENTIFICATION</scope>
</reference>
<organism evidence="8 9">
    <name type="scientific">Heligmosomoides polygyrus</name>
    <name type="common">Parasitic roundworm</name>
    <dbReference type="NCBI Taxonomy" id="6339"/>
    <lineage>
        <taxon>Eukaryota</taxon>
        <taxon>Metazoa</taxon>
        <taxon>Ecdysozoa</taxon>
        <taxon>Nematoda</taxon>
        <taxon>Chromadorea</taxon>
        <taxon>Rhabditida</taxon>
        <taxon>Rhabditina</taxon>
        <taxon>Rhabditomorpha</taxon>
        <taxon>Strongyloidea</taxon>
        <taxon>Heligmosomidae</taxon>
        <taxon>Heligmosomoides</taxon>
    </lineage>
</organism>
<protein>
    <submittedName>
        <fullName evidence="9">PSP domain-containing protein</fullName>
    </submittedName>
</protein>
<comment type="subcellular location">
    <subcellularLocation>
        <location evidence="1">Nucleus</location>
    </subcellularLocation>
</comment>
<accession>A0A3P7UFW2</accession>
<dbReference type="AlphaFoldDB" id="A0A183F5A8"/>
<dbReference type="SMART" id="SM00581">
    <property type="entry name" value="PSP"/>
    <property type="match status" value="1"/>
</dbReference>
<evidence type="ECO:0000256" key="5">
    <source>
        <dbReference type="ARBA" id="ARBA00023242"/>
    </source>
</evidence>
<evidence type="ECO:0000313" key="8">
    <source>
        <dbReference type="Proteomes" id="UP000050761"/>
    </source>
</evidence>
<proteinExistence type="predicted"/>
<dbReference type="InterPro" id="IPR052115">
    <property type="entry name" value="NEXT_complex_subunit_ZCCHC8"/>
</dbReference>
<feature type="domain" description="PSP proline-rich" evidence="6">
    <location>
        <begin position="136"/>
        <end position="193"/>
    </location>
</feature>
<keyword evidence="8" id="KW-1185">Reference proteome</keyword>
<gene>
    <name evidence="7" type="ORF">HPBE_LOCUS1351</name>
</gene>
<keyword evidence="2" id="KW-0479">Metal-binding</keyword>
<evidence type="ECO:0000259" key="6">
    <source>
        <dbReference type="SMART" id="SM00581"/>
    </source>
</evidence>
<keyword evidence="5" id="KW-0539">Nucleus</keyword>
<dbReference type="PANTHER" id="PTHR13316">
    <property type="entry name" value="ZINC FINGER, CCHC DOMAIN CONTAINING 8"/>
    <property type="match status" value="1"/>
</dbReference>